<sequence length="104" mass="12379">MYCPPTLVRAERQREYFDYYMLAMILGSGFDVTEYVLQTRLIFVRRAICGVPKSYIILKNLRYPLRICVNLSSFNKLLTIDLARKWFMQDGDQHFKDETWTGPQ</sequence>
<organism evidence="1 2">
    <name type="scientific">Caerostris extrusa</name>
    <name type="common">Bark spider</name>
    <name type="synonym">Caerostris bankana</name>
    <dbReference type="NCBI Taxonomy" id="172846"/>
    <lineage>
        <taxon>Eukaryota</taxon>
        <taxon>Metazoa</taxon>
        <taxon>Ecdysozoa</taxon>
        <taxon>Arthropoda</taxon>
        <taxon>Chelicerata</taxon>
        <taxon>Arachnida</taxon>
        <taxon>Araneae</taxon>
        <taxon>Araneomorphae</taxon>
        <taxon>Entelegynae</taxon>
        <taxon>Araneoidea</taxon>
        <taxon>Araneidae</taxon>
        <taxon>Caerostris</taxon>
    </lineage>
</organism>
<keyword evidence="2" id="KW-1185">Reference proteome</keyword>
<dbReference type="AlphaFoldDB" id="A0AAV4PGT8"/>
<evidence type="ECO:0000313" key="2">
    <source>
        <dbReference type="Proteomes" id="UP001054945"/>
    </source>
</evidence>
<protein>
    <submittedName>
        <fullName evidence="1">Uncharacterized protein</fullName>
    </submittedName>
</protein>
<comment type="caution">
    <text evidence="1">The sequence shown here is derived from an EMBL/GenBank/DDBJ whole genome shotgun (WGS) entry which is preliminary data.</text>
</comment>
<dbReference type="Proteomes" id="UP001054945">
    <property type="component" value="Unassembled WGS sequence"/>
</dbReference>
<dbReference type="EMBL" id="BPLR01004502">
    <property type="protein sequence ID" value="GIX95376.1"/>
    <property type="molecule type" value="Genomic_DNA"/>
</dbReference>
<name>A0AAV4PGT8_CAEEX</name>
<accession>A0AAV4PGT8</accession>
<gene>
    <name evidence="1" type="ORF">CEXT_669841</name>
</gene>
<proteinExistence type="predicted"/>
<reference evidence="1 2" key="1">
    <citation type="submission" date="2021-06" db="EMBL/GenBank/DDBJ databases">
        <title>Caerostris extrusa draft genome.</title>
        <authorList>
            <person name="Kono N."/>
            <person name="Arakawa K."/>
        </authorList>
    </citation>
    <scope>NUCLEOTIDE SEQUENCE [LARGE SCALE GENOMIC DNA]</scope>
</reference>
<evidence type="ECO:0000313" key="1">
    <source>
        <dbReference type="EMBL" id="GIX95376.1"/>
    </source>
</evidence>